<keyword evidence="2" id="KW-1185">Reference proteome</keyword>
<evidence type="ECO:0008006" key="3">
    <source>
        <dbReference type="Google" id="ProtNLM"/>
    </source>
</evidence>
<accession>A0ABX6UYL6</accession>
<organism evidence="1 2">
    <name type="scientific">Rodentibacter haemolyticus</name>
    <dbReference type="NCBI Taxonomy" id="2778911"/>
    <lineage>
        <taxon>Bacteria</taxon>
        <taxon>Pseudomonadati</taxon>
        <taxon>Pseudomonadota</taxon>
        <taxon>Gammaproteobacteria</taxon>
        <taxon>Pasteurellales</taxon>
        <taxon>Pasteurellaceae</taxon>
        <taxon>Rodentibacter</taxon>
    </lineage>
</organism>
<sequence length="67" mass="8174">MNKVKVRFCGASRYSDRHDNCIQEVEYDKEEWDEMTEEEREQIAHEIAHECFEVSSWYEVVEDEQLD</sequence>
<reference evidence="1 2" key="1">
    <citation type="submission" date="2020-10" db="EMBL/GenBank/DDBJ databases">
        <title>Genome Sequencing of Rodentibacter spp. strain DSM111151.</title>
        <authorList>
            <person name="Benga L."/>
            <person name="Lautwein T."/>
        </authorList>
    </citation>
    <scope>NUCLEOTIDE SEQUENCE [LARGE SCALE GENOMIC DNA]</scope>
    <source>
        <strain evidence="1 2">DSM 111151</strain>
    </source>
</reference>
<proteinExistence type="predicted"/>
<protein>
    <recommendedName>
        <fullName evidence="3">Phage protein</fullName>
    </recommendedName>
</protein>
<dbReference type="Proteomes" id="UP000663069">
    <property type="component" value="Chromosome"/>
</dbReference>
<evidence type="ECO:0000313" key="2">
    <source>
        <dbReference type="Proteomes" id="UP000663069"/>
    </source>
</evidence>
<dbReference type="RefSeq" id="WP_194811763.1">
    <property type="nucleotide sequence ID" value="NZ_CP063056.1"/>
</dbReference>
<gene>
    <name evidence="1" type="ORF">IHV77_09730</name>
</gene>
<name>A0ABX6UYL6_9PAST</name>
<evidence type="ECO:0000313" key="1">
    <source>
        <dbReference type="EMBL" id="QPB42181.1"/>
    </source>
</evidence>
<dbReference type="EMBL" id="CP063056">
    <property type="protein sequence ID" value="QPB42181.1"/>
    <property type="molecule type" value="Genomic_DNA"/>
</dbReference>